<reference evidence="1" key="2">
    <citation type="journal article" date="2022" name="New Phytol.">
        <title>Evolutionary transition to the ectomycorrhizal habit in the genomes of a hyperdiverse lineage of mushroom-forming fungi.</title>
        <authorList>
            <person name="Looney B."/>
            <person name="Miyauchi S."/>
            <person name="Morin E."/>
            <person name="Drula E."/>
            <person name="Courty P.E."/>
            <person name="Kohler A."/>
            <person name="Kuo A."/>
            <person name="LaButti K."/>
            <person name="Pangilinan J."/>
            <person name="Lipzen A."/>
            <person name="Riley R."/>
            <person name="Andreopoulos W."/>
            <person name="He G."/>
            <person name="Johnson J."/>
            <person name="Nolan M."/>
            <person name="Tritt A."/>
            <person name="Barry K.W."/>
            <person name="Grigoriev I.V."/>
            <person name="Nagy L.G."/>
            <person name="Hibbett D."/>
            <person name="Henrissat B."/>
            <person name="Matheny P.B."/>
            <person name="Labbe J."/>
            <person name="Martin F.M."/>
        </authorList>
    </citation>
    <scope>NUCLEOTIDE SEQUENCE</scope>
    <source>
        <strain evidence="1">EC-137</strain>
    </source>
</reference>
<dbReference type="EMBL" id="MU273476">
    <property type="protein sequence ID" value="KAI0036047.1"/>
    <property type="molecule type" value="Genomic_DNA"/>
</dbReference>
<dbReference type="Proteomes" id="UP000814128">
    <property type="component" value="Unassembled WGS sequence"/>
</dbReference>
<proteinExistence type="predicted"/>
<keyword evidence="2" id="KW-1185">Reference proteome</keyword>
<evidence type="ECO:0000313" key="1">
    <source>
        <dbReference type="EMBL" id="KAI0036047.1"/>
    </source>
</evidence>
<gene>
    <name evidence="1" type="ORF">K488DRAFT_41932</name>
</gene>
<feature type="non-terminal residue" evidence="1">
    <location>
        <position position="1"/>
    </location>
</feature>
<evidence type="ECO:0000313" key="2">
    <source>
        <dbReference type="Proteomes" id="UP000814128"/>
    </source>
</evidence>
<organism evidence="1 2">
    <name type="scientific">Vararia minispora EC-137</name>
    <dbReference type="NCBI Taxonomy" id="1314806"/>
    <lineage>
        <taxon>Eukaryota</taxon>
        <taxon>Fungi</taxon>
        <taxon>Dikarya</taxon>
        <taxon>Basidiomycota</taxon>
        <taxon>Agaricomycotina</taxon>
        <taxon>Agaricomycetes</taxon>
        <taxon>Russulales</taxon>
        <taxon>Lachnocladiaceae</taxon>
        <taxon>Vararia</taxon>
    </lineage>
</organism>
<comment type="caution">
    <text evidence="1">The sequence shown here is derived from an EMBL/GenBank/DDBJ whole genome shotgun (WGS) entry which is preliminary data.</text>
</comment>
<reference evidence="1" key="1">
    <citation type="submission" date="2021-02" db="EMBL/GenBank/DDBJ databases">
        <authorList>
            <consortium name="DOE Joint Genome Institute"/>
            <person name="Ahrendt S."/>
            <person name="Looney B.P."/>
            <person name="Miyauchi S."/>
            <person name="Morin E."/>
            <person name="Drula E."/>
            <person name="Courty P.E."/>
            <person name="Chicoki N."/>
            <person name="Fauchery L."/>
            <person name="Kohler A."/>
            <person name="Kuo A."/>
            <person name="Labutti K."/>
            <person name="Pangilinan J."/>
            <person name="Lipzen A."/>
            <person name="Riley R."/>
            <person name="Andreopoulos W."/>
            <person name="He G."/>
            <person name="Johnson J."/>
            <person name="Barry K.W."/>
            <person name="Grigoriev I.V."/>
            <person name="Nagy L."/>
            <person name="Hibbett D."/>
            <person name="Henrissat B."/>
            <person name="Matheny P.B."/>
            <person name="Labbe J."/>
            <person name="Martin F."/>
        </authorList>
    </citation>
    <scope>NUCLEOTIDE SEQUENCE</scope>
    <source>
        <strain evidence="1">EC-137</strain>
    </source>
</reference>
<accession>A0ACB8QWL3</accession>
<name>A0ACB8QWL3_9AGAM</name>
<sequence length="77" mass="8435">SGALIKLVLFSIALGVVPLGTYFSSQRFLYDGDATRAAVTAIVSANFVLVGYIILSVREDKRERERATKVAESQKTR</sequence>
<protein>
    <submittedName>
        <fullName evidence="1">Uncharacterized protein</fullName>
    </submittedName>
</protein>